<keyword evidence="2 5" id="KW-0436">Ligase</keyword>
<dbReference type="Gene3D" id="3.40.50.12780">
    <property type="entry name" value="N-terminal domain of ligase-like"/>
    <property type="match status" value="1"/>
</dbReference>
<evidence type="ECO:0000313" key="6">
    <source>
        <dbReference type="Proteomes" id="UP000525298"/>
    </source>
</evidence>
<dbReference type="GO" id="GO:0016405">
    <property type="term" value="F:CoA-ligase activity"/>
    <property type="evidence" value="ECO:0007669"/>
    <property type="project" value="TreeGrafter"/>
</dbReference>
<sequence>MNRLHEPFWPNRLPKTLAYPEVPLFRLIETAAEFYPEKAAVNYYGQPLSYRRMVGEIKSLAGALSAGGIQKGERVAVYMQNTPHYIISFYAVMRANAVVVPVNPMNNEKELAFILKDAGASALITTTDLLPAAEAVGQSTGLKFIIAGRYSDYLPENPALPVPDPMPKTPACPESCLEWNALIAKQSPAPDVTVGPDDMCLLPYTSGSTGKPKGCIHTHRTVMANLVSAYYWLTNTASSVHLSVLPFFHVTGLIHSMLAPLFAGATLVLLTRWDRGAALNAIEKYQVTHWVNISTMVVDLLSAPDVSGRDLSSLVVVGGGGAPLPEAIGSRLNELTGLSYVEGYGLTETISQTHFNPPDRPKMQCIGIPDFGVDARIIDVETQEELAVNNSGELVINGPEVFQGYWNRPEDSKDAFIETDGKQFFRTGDICTMDEEGYFFIVDRTKRMINAAGFKVWPAEVENSLYAHPAVLEACVVGVPDPVRVEEVRAYIVPKADYRDSISEKDIIDWSKKQMAAYKYPRQILFVDSLPKGATGKTLWRKVQEEARAEMEKGGK</sequence>
<reference evidence="5 6" key="1">
    <citation type="submission" date="2020-07" db="EMBL/GenBank/DDBJ databases">
        <title>Genomic Encyclopedia of Type Strains, Phase IV (KMG-IV): sequencing the most valuable type-strain genomes for metagenomic binning, comparative biology and taxonomic classification.</title>
        <authorList>
            <person name="Goeker M."/>
        </authorList>
    </citation>
    <scope>NUCLEOTIDE SEQUENCE [LARGE SCALE GENOMIC DNA]</scope>
    <source>
        <strain evidence="5 6">DSM 17721</strain>
    </source>
</reference>
<dbReference type="InterPro" id="IPR045851">
    <property type="entry name" value="AMP-bd_C_sf"/>
</dbReference>
<evidence type="ECO:0000259" key="4">
    <source>
        <dbReference type="Pfam" id="PF13193"/>
    </source>
</evidence>
<dbReference type="Proteomes" id="UP000525298">
    <property type="component" value="Unassembled WGS sequence"/>
</dbReference>
<gene>
    <name evidence="5" type="ORF">HNR65_003129</name>
</gene>
<dbReference type="PROSITE" id="PS00455">
    <property type="entry name" value="AMP_BINDING"/>
    <property type="match status" value="1"/>
</dbReference>
<dbReference type="EC" id="6.2.1.-" evidence="5"/>
<organism evidence="5 6">
    <name type="scientific">Desulfosalsimonas propionicica</name>
    <dbReference type="NCBI Taxonomy" id="332175"/>
    <lineage>
        <taxon>Bacteria</taxon>
        <taxon>Pseudomonadati</taxon>
        <taxon>Thermodesulfobacteriota</taxon>
        <taxon>Desulfobacteria</taxon>
        <taxon>Desulfobacterales</taxon>
        <taxon>Desulfosalsimonadaceae</taxon>
        <taxon>Desulfosalsimonas</taxon>
    </lineage>
</organism>
<proteinExistence type="inferred from homology"/>
<dbReference type="RefSeq" id="WP_181552397.1">
    <property type="nucleotide sequence ID" value="NZ_JACDUS010000012.1"/>
</dbReference>
<dbReference type="InterPro" id="IPR000873">
    <property type="entry name" value="AMP-dep_synth/lig_dom"/>
</dbReference>
<dbReference type="Pfam" id="PF00501">
    <property type="entry name" value="AMP-binding"/>
    <property type="match status" value="1"/>
</dbReference>
<evidence type="ECO:0000256" key="2">
    <source>
        <dbReference type="ARBA" id="ARBA00022598"/>
    </source>
</evidence>
<protein>
    <submittedName>
        <fullName evidence="5">Fatty-acyl-CoA synthase</fullName>
        <ecNumber evidence="5">6.2.1.-</ecNumber>
    </submittedName>
</protein>
<dbReference type="PANTHER" id="PTHR24096">
    <property type="entry name" value="LONG-CHAIN-FATTY-ACID--COA LIGASE"/>
    <property type="match status" value="1"/>
</dbReference>
<dbReference type="SUPFAM" id="SSF56801">
    <property type="entry name" value="Acetyl-CoA synthetase-like"/>
    <property type="match status" value="1"/>
</dbReference>
<dbReference type="Pfam" id="PF13193">
    <property type="entry name" value="AMP-binding_C"/>
    <property type="match status" value="1"/>
</dbReference>
<comment type="similarity">
    <text evidence="1">Belongs to the ATP-dependent AMP-binding enzyme family.</text>
</comment>
<dbReference type="EMBL" id="JACDUS010000012">
    <property type="protein sequence ID" value="MBA2882774.1"/>
    <property type="molecule type" value="Genomic_DNA"/>
</dbReference>
<comment type="caution">
    <text evidence="5">The sequence shown here is derived from an EMBL/GenBank/DDBJ whole genome shotgun (WGS) entry which is preliminary data.</text>
</comment>
<accession>A0A7W0CBS7</accession>
<evidence type="ECO:0000259" key="3">
    <source>
        <dbReference type="Pfam" id="PF00501"/>
    </source>
</evidence>
<dbReference type="InterPro" id="IPR025110">
    <property type="entry name" value="AMP-bd_C"/>
</dbReference>
<dbReference type="InterPro" id="IPR020845">
    <property type="entry name" value="AMP-binding_CS"/>
</dbReference>
<evidence type="ECO:0000256" key="1">
    <source>
        <dbReference type="ARBA" id="ARBA00006432"/>
    </source>
</evidence>
<keyword evidence="6" id="KW-1185">Reference proteome</keyword>
<dbReference type="InterPro" id="IPR042099">
    <property type="entry name" value="ANL_N_sf"/>
</dbReference>
<dbReference type="NCBIfam" id="NF006181">
    <property type="entry name" value="PRK08314.1"/>
    <property type="match status" value="1"/>
</dbReference>
<dbReference type="Gene3D" id="3.30.300.30">
    <property type="match status" value="1"/>
</dbReference>
<feature type="domain" description="AMP-dependent synthetase/ligase" evidence="3">
    <location>
        <begin position="29"/>
        <end position="406"/>
    </location>
</feature>
<dbReference type="PANTHER" id="PTHR24096:SF149">
    <property type="entry name" value="AMP-BINDING DOMAIN-CONTAINING PROTEIN-RELATED"/>
    <property type="match status" value="1"/>
</dbReference>
<dbReference type="AlphaFoldDB" id="A0A7W0CBS7"/>
<name>A0A7W0CBS7_9BACT</name>
<evidence type="ECO:0000313" key="5">
    <source>
        <dbReference type="EMBL" id="MBA2882774.1"/>
    </source>
</evidence>
<feature type="domain" description="AMP-binding enzyme C-terminal" evidence="4">
    <location>
        <begin position="460"/>
        <end position="537"/>
    </location>
</feature>